<comment type="similarity">
    <text evidence="1 2">Belongs to the ArsC family.</text>
</comment>
<evidence type="ECO:0000256" key="1">
    <source>
        <dbReference type="ARBA" id="ARBA00007198"/>
    </source>
</evidence>
<comment type="caution">
    <text evidence="3">The sequence shown here is derived from an EMBL/GenBank/DDBJ whole genome shotgun (WGS) entry which is preliminary data.</text>
</comment>
<dbReference type="InterPro" id="IPR036249">
    <property type="entry name" value="Thioredoxin-like_sf"/>
</dbReference>
<dbReference type="PANTHER" id="PTHR30041:SF4">
    <property type="entry name" value="ARSENATE REDUCTASE"/>
    <property type="match status" value="1"/>
</dbReference>
<dbReference type="Gene3D" id="3.40.30.10">
    <property type="entry name" value="Glutaredoxin"/>
    <property type="match status" value="1"/>
</dbReference>
<name>A0A8J8G9D8_9FLAO</name>
<dbReference type="Pfam" id="PF03960">
    <property type="entry name" value="ArsC"/>
    <property type="match status" value="1"/>
</dbReference>
<evidence type="ECO:0000256" key="2">
    <source>
        <dbReference type="PROSITE-ProRule" id="PRU01282"/>
    </source>
</evidence>
<dbReference type="PROSITE" id="PS51353">
    <property type="entry name" value="ARSC"/>
    <property type="match status" value="1"/>
</dbReference>
<dbReference type="SUPFAM" id="SSF52833">
    <property type="entry name" value="Thioredoxin-like"/>
    <property type="match status" value="1"/>
</dbReference>
<protein>
    <submittedName>
        <fullName evidence="3">Arsenate reductase</fullName>
        <ecNumber evidence="3">1.20.4.1</ecNumber>
    </submittedName>
</protein>
<keyword evidence="3" id="KW-0560">Oxidoreductase</keyword>
<evidence type="ECO:0000313" key="4">
    <source>
        <dbReference type="Proteomes" id="UP000610746"/>
    </source>
</evidence>
<dbReference type="PANTHER" id="PTHR30041">
    <property type="entry name" value="ARSENATE REDUCTASE"/>
    <property type="match status" value="1"/>
</dbReference>
<dbReference type="AlphaFoldDB" id="A0A8J8G9D8"/>
<dbReference type="GO" id="GO:0008794">
    <property type="term" value="F:arsenate reductase (glutaredoxin) activity"/>
    <property type="evidence" value="ECO:0007669"/>
    <property type="project" value="UniProtKB-EC"/>
</dbReference>
<accession>A0A8J8G9D8</accession>
<organism evidence="3 4">
    <name type="scientific">Frigoriflavimonas asaccharolytica</name>
    <dbReference type="NCBI Taxonomy" id="2735899"/>
    <lineage>
        <taxon>Bacteria</taxon>
        <taxon>Pseudomonadati</taxon>
        <taxon>Bacteroidota</taxon>
        <taxon>Flavobacteriia</taxon>
        <taxon>Flavobacteriales</taxon>
        <taxon>Weeksellaceae</taxon>
        <taxon>Frigoriflavimonas</taxon>
    </lineage>
</organism>
<dbReference type="EC" id="1.20.4.1" evidence="3"/>
<proteinExistence type="inferred from homology"/>
<evidence type="ECO:0000313" key="3">
    <source>
        <dbReference type="EMBL" id="NRS91675.1"/>
    </source>
</evidence>
<reference evidence="3" key="1">
    <citation type="submission" date="2020-05" db="EMBL/GenBank/DDBJ databases">
        <title>Genomic Encyclopedia of Type Strains, Phase IV (KMG-V): Genome sequencing to study the core and pangenomes of soil and plant-associated prokaryotes.</title>
        <authorList>
            <person name="Whitman W."/>
        </authorList>
    </citation>
    <scope>NUCLEOTIDE SEQUENCE</scope>
    <source>
        <strain evidence="3">16F</strain>
    </source>
</reference>
<dbReference type="Proteomes" id="UP000610746">
    <property type="component" value="Unassembled WGS sequence"/>
</dbReference>
<keyword evidence="4" id="KW-1185">Reference proteome</keyword>
<dbReference type="RefSeq" id="WP_173778299.1">
    <property type="nucleotide sequence ID" value="NZ_JABSNO010000004.1"/>
</dbReference>
<dbReference type="InterPro" id="IPR006660">
    <property type="entry name" value="Arsenate_reductase-like"/>
</dbReference>
<sequence length="114" mass="13364">MIKVLHNDTCSKSRAILEYLDENGVQFEILDIIKNPLSEVELKTILKKLGKTAKEIVRYFDPEYSTKYKYSEQTEEEVFDVILHNPQLMQRPILVKGNLAMVCRPVENVRFFID</sequence>
<dbReference type="EMBL" id="JABSNO010000004">
    <property type="protein sequence ID" value="NRS91675.1"/>
    <property type="molecule type" value="Genomic_DNA"/>
</dbReference>
<gene>
    <name evidence="3" type="ORF">HNQ03_000742</name>
</gene>